<dbReference type="Proteomes" id="UP000613740">
    <property type="component" value="Unassembled WGS sequence"/>
</dbReference>
<evidence type="ECO:0000313" key="6">
    <source>
        <dbReference type="EMBL" id="KAG2429673.1"/>
    </source>
</evidence>
<dbReference type="GO" id="GO:0005886">
    <property type="term" value="C:plasma membrane"/>
    <property type="evidence" value="ECO:0007669"/>
    <property type="project" value="TreeGrafter"/>
</dbReference>
<dbReference type="OrthoDB" id="70770at2759"/>
<dbReference type="SUPFAM" id="SSF56104">
    <property type="entry name" value="SAICAR synthase-like"/>
    <property type="match status" value="2"/>
</dbReference>
<dbReference type="Gene3D" id="3.30.800.10">
    <property type="entry name" value="Phosphatidylinositol Phosphate Kinase II Beta"/>
    <property type="match status" value="1"/>
</dbReference>
<keyword evidence="2" id="KW-0677">Repeat</keyword>
<feature type="compositionally biased region" description="Low complexity" evidence="4">
    <location>
        <begin position="1"/>
        <end position="11"/>
    </location>
</feature>
<feature type="compositionally biased region" description="Acidic residues" evidence="4">
    <location>
        <begin position="825"/>
        <end position="839"/>
    </location>
</feature>
<dbReference type="InterPro" id="IPR023610">
    <property type="entry name" value="PInositol-4/5-P-5/4-kinase"/>
</dbReference>
<feature type="domain" description="PIPK" evidence="5">
    <location>
        <begin position="342"/>
        <end position="945"/>
    </location>
</feature>
<protein>
    <recommendedName>
        <fullName evidence="1">1-phosphatidylinositol-4-phosphate 5-kinase</fullName>
        <ecNumber evidence="1">2.7.1.68</ecNumber>
    </recommendedName>
</protein>
<dbReference type="SMART" id="SM00330">
    <property type="entry name" value="PIPKc"/>
    <property type="match status" value="1"/>
</dbReference>
<name>A0A835VXN4_9CHLO</name>
<sequence>MAATEVAVPPGEQGGAGPQPEIATLVFSDGSKYTGTLKNGTPHGLGTCVWKDGNQYDGEWRNGVMHGFGTYLWTSGQRYDGEWKDGKRDGVGVKMYADGSTFHGIWRDGMKNGVGVFKPAAKEGKVNKLIKTSSGRLMGVVAGGAGGAHIEGDSAVNLKAYESTQTTSQQPETPMQADIGAKESTHGAFASLAGAAAAAMAVEVKGEKGDKDKEKEKEKDAKEREKELEREGKLLFIRAFEDGALKREEKLSSEDAKMIFGPPPTPEGGDGRGRKARKKVKRALGLGKKLQQKHGQLLYKGMPGYDLMLRLQHGIRWSIGRGSYIADHTGAGAGTVGGPGSGPSATMGTVPTPRLSSLGAGGGGGPLPLSHVLQPGDFTHKDKVFFPAAGSSITPAHPAGDFKWKDYSPRVFRNLRNMYGIADAEYMLSLGGSSALWQLNSPGKSGCMFFLSDDERFLVKTMRKTEIKTLLELLPKYYSYMEGQPQNLVIRFFGVHGVKQVHGRTVRFVVMHNMFNTDLQIHKKFDLKGSTDGRTTGPGVSPNDPKTVFKDLDLDLQFLLDPAHHAALIRQIHNDAEFLRTVEVMDYSLLLGIHFCGRARLAAAAEAAAAAAAEGGSMTGPAGGAAPHSAEFGGLGAATAGRHPGGGGSSGGGAAGGGSAGQLQLADLHSSDAEDPGQRVSPASGRNGAMPHSPGGGGYGGGRMGGIGGPGGGGGGGGGPGAGGGGGGEDDGEHVRNFDLFSDRPDLDKQLRLFEERMRGLGYSETRIADILSLARLRFLGDKLKKRSKKAYKAYDGPTTVLKALASRRHGPGSLADGSLPRLDEGEEAAGASDEEEELVAGGGGALGGGAGAGLLGGKAGAGGPLVPLLNLGYQMRALAVHTKSDAPPEEVVLCFGIIDILQEWNTRKVVERTFKSLTHDGYAISVAPPKLYSLRFADFLTRVVFMDPTVAAARGLHLPPAHSSMYVPAVTTIEEERDSDFRHSR</sequence>
<feature type="region of interest" description="Disordered" evidence="4">
    <location>
        <begin position="615"/>
        <end position="741"/>
    </location>
</feature>
<keyword evidence="3" id="KW-0547">Nucleotide-binding</keyword>
<feature type="compositionally biased region" description="Gly residues" evidence="4">
    <location>
        <begin position="694"/>
        <end position="727"/>
    </location>
</feature>
<accession>A0A835VXN4</accession>
<dbReference type="AlphaFoldDB" id="A0A835VXN4"/>
<dbReference type="PROSITE" id="PS51455">
    <property type="entry name" value="PIPK"/>
    <property type="match status" value="1"/>
</dbReference>
<dbReference type="SUPFAM" id="SSF82185">
    <property type="entry name" value="Histone H3 K4-specific methyltransferase SET7/9 N-terminal domain"/>
    <property type="match status" value="1"/>
</dbReference>
<feature type="region of interest" description="Disordered" evidence="4">
    <location>
        <begin position="1"/>
        <end position="20"/>
    </location>
</feature>
<organism evidence="6 7">
    <name type="scientific">Chlamydomonas schloesseri</name>
    <dbReference type="NCBI Taxonomy" id="2026947"/>
    <lineage>
        <taxon>Eukaryota</taxon>
        <taxon>Viridiplantae</taxon>
        <taxon>Chlorophyta</taxon>
        <taxon>core chlorophytes</taxon>
        <taxon>Chlorophyceae</taxon>
        <taxon>CS clade</taxon>
        <taxon>Chlamydomonadales</taxon>
        <taxon>Chlamydomonadaceae</taxon>
        <taxon>Chlamydomonas</taxon>
    </lineage>
</organism>
<dbReference type="PANTHER" id="PTHR23086:SF8">
    <property type="entry name" value="PHOSPHATIDYLINOSITOL 5-PHOSPHATE 4-KINASE, ISOFORM A"/>
    <property type="match status" value="1"/>
</dbReference>
<dbReference type="GO" id="GO:0016308">
    <property type="term" value="F:1-phosphatidylinositol-4-phosphate 5-kinase activity"/>
    <property type="evidence" value="ECO:0007669"/>
    <property type="project" value="UniProtKB-EC"/>
</dbReference>
<dbReference type="InterPro" id="IPR027484">
    <property type="entry name" value="PInositol-4-P-5-kinase_N"/>
</dbReference>
<feature type="region of interest" description="Disordered" evidence="4">
    <location>
        <begin position="204"/>
        <end position="228"/>
    </location>
</feature>
<dbReference type="EC" id="2.7.1.68" evidence="1"/>
<dbReference type="Gene3D" id="3.30.810.10">
    <property type="entry name" value="2-Layer Sandwich"/>
    <property type="match status" value="2"/>
</dbReference>
<dbReference type="Pfam" id="PF02493">
    <property type="entry name" value="MORN"/>
    <property type="match status" value="4"/>
</dbReference>
<dbReference type="InterPro" id="IPR003409">
    <property type="entry name" value="MORN"/>
</dbReference>
<evidence type="ECO:0000256" key="4">
    <source>
        <dbReference type="SAM" id="MobiDB-lite"/>
    </source>
</evidence>
<dbReference type="Gene3D" id="2.20.110.10">
    <property type="entry name" value="Histone H3 K4-specific methyltransferase SET7/9 N-terminal domain"/>
    <property type="match status" value="2"/>
</dbReference>
<feature type="region of interest" description="Disordered" evidence="4">
    <location>
        <begin position="256"/>
        <end position="275"/>
    </location>
</feature>
<proteinExistence type="predicted"/>
<dbReference type="InterPro" id="IPR027483">
    <property type="entry name" value="PInositol-4-P-4/5-kinase_C_sf"/>
</dbReference>
<dbReference type="GO" id="GO:0046854">
    <property type="term" value="P:phosphatidylinositol phosphate biosynthetic process"/>
    <property type="evidence" value="ECO:0007669"/>
    <property type="project" value="TreeGrafter"/>
</dbReference>
<dbReference type="PANTHER" id="PTHR23086">
    <property type="entry name" value="PHOSPHATIDYLINOSITOL-4-PHOSPHATE 5-KINASE"/>
    <property type="match status" value="1"/>
</dbReference>
<dbReference type="EMBL" id="JAEHOD010000084">
    <property type="protein sequence ID" value="KAG2429673.1"/>
    <property type="molecule type" value="Genomic_DNA"/>
</dbReference>
<keyword evidence="3" id="KW-0808">Transferase</keyword>
<dbReference type="InterPro" id="IPR002498">
    <property type="entry name" value="PInositol-4-P-4/5-kinase_core"/>
</dbReference>
<evidence type="ECO:0000256" key="3">
    <source>
        <dbReference type="PROSITE-ProRule" id="PRU00781"/>
    </source>
</evidence>
<keyword evidence="3" id="KW-0067">ATP-binding</keyword>
<dbReference type="SMART" id="SM00698">
    <property type="entry name" value="MORN"/>
    <property type="match status" value="4"/>
</dbReference>
<reference evidence="6" key="1">
    <citation type="journal article" date="2020" name="bioRxiv">
        <title>Comparative genomics of Chlamydomonas.</title>
        <authorList>
            <person name="Craig R.J."/>
            <person name="Hasan A.R."/>
            <person name="Ness R.W."/>
            <person name="Keightley P.D."/>
        </authorList>
    </citation>
    <scope>NUCLEOTIDE SEQUENCE</scope>
    <source>
        <strain evidence="6">CCAP 11/173</strain>
    </source>
</reference>
<evidence type="ECO:0000313" key="7">
    <source>
        <dbReference type="Proteomes" id="UP000613740"/>
    </source>
</evidence>
<dbReference type="GO" id="GO:0005524">
    <property type="term" value="F:ATP binding"/>
    <property type="evidence" value="ECO:0007669"/>
    <property type="project" value="UniProtKB-UniRule"/>
</dbReference>
<feature type="compositionally biased region" description="Gly residues" evidence="4">
    <location>
        <begin position="643"/>
        <end position="660"/>
    </location>
</feature>
<dbReference type="Pfam" id="PF01504">
    <property type="entry name" value="PIP5K"/>
    <property type="match status" value="2"/>
</dbReference>
<feature type="region of interest" description="Disordered" evidence="4">
    <location>
        <begin position="806"/>
        <end position="843"/>
    </location>
</feature>
<evidence type="ECO:0000256" key="1">
    <source>
        <dbReference type="ARBA" id="ARBA00012172"/>
    </source>
</evidence>
<evidence type="ECO:0000259" key="5">
    <source>
        <dbReference type="PROSITE" id="PS51455"/>
    </source>
</evidence>
<evidence type="ECO:0000256" key="2">
    <source>
        <dbReference type="ARBA" id="ARBA00022737"/>
    </source>
</evidence>
<gene>
    <name evidence="6" type="ORF">HYH02_014011</name>
</gene>
<keyword evidence="7" id="KW-1185">Reference proteome</keyword>
<keyword evidence="3" id="KW-0418">Kinase</keyword>
<comment type="caution">
    <text evidence="6">The sequence shown here is derived from an EMBL/GenBank/DDBJ whole genome shotgun (WGS) entry which is preliminary data.</text>
</comment>